<protein>
    <submittedName>
        <fullName evidence="1">Uncharacterized protein</fullName>
    </submittedName>
</protein>
<proteinExistence type="predicted"/>
<comment type="caution">
    <text evidence="1">The sequence shown here is derived from an EMBL/GenBank/DDBJ whole genome shotgun (WGS) entry which is preliminary data.</text>
</comment>
<name>A0ABQ5KSW7_9EUKA</name>
<dbReference type="EMBL" id="BQXS01010922">
    <property type="protein sequence ID" value="GKT35106.1"/>
    <property type="molecule type" value="Genomic_DNA"/>
</dbReference>
<dbReference type="Proteomes" id="UP001057375">
    <property type="component" value="Unassembled WGS sequence"/>
</dbReference>
<keyword evidence="2" id="KW-1185">Reference proteome</keyword>
<evidence type="ECO:0000313" key="1">
    <source>
        <dbReference type="EMBL" id="GKT35106.1"/>
    </source>
</evidence>
<sequence>MCDWNDVAEGQHSLVHAKRGVPGLDEEICRSLPMKPVTSPSPLSVNLFYTLKSMNCLHAKSGQTGSHVDHTNLSSLSNVIYADRVSPTYSLNIYMR</sequence>
<gene>
    <name evidence="1" type="ORF">ADUPG1_008332</name>
</gene>
<reference evidence="1" key="1">
    <citation type="submission" date="2022-03" db="EMBL/GenBank/DDBJ databases">
        <title>Draft genome sequence of Aduncisulcus paluster, a free-living microaerophilic Fornicata.</title>
        <authorList>
            <person name="Yuyama I."/>
            <person name="Kume K."/>
            <person name="Tamura T."/>
            <person name="Inagaki Y."/>
            <person name="Hashimoto T."/>
        </authorList>
    </citation>
    <scope>NUCLEOTIDE SEQUENCE</scope>
    <source>
        <strain evidence="1">NY0171</strain>
    </source>
</reference>
<accession>A0ABQ5KSW7</accession>
<organism evidence="1 2">
    <name type="scientific">Aduncisulcus paluster</name>
    <dbReference type="NCBI Taxonomy" id="2918883"/>
    <lineage>
        <taxon>Eukaryota</taxon>
        <taxon>Metamonada</taxon>
        <taxon>Carpediemonas-like organisms</taxon>
        <taxon>Aduncisulcus</taxon>
    </lineage>
</organism>
<evidence type="ECO:0000313" key="2">
    <source>
        <dbReference type="Proteomes" id="UP001057375"/>
    </source>
</evidence>